<sequence>MAALLLISFIAGIVLAIPVWIVRQHTGSRRGLRVSREFDPREAVPCEIEPVVLEGRLLPQSEMQEGRVR</sequence>
<dbReference type="AlphaFoldDB" id="A0A1X7GCM6"/>
<name>A0A1X7GCM6_TRICW</name>
<dbReference type="OrthoDB" id="9103709at2"/>
<evidence type="ECO:0000313" key="1">
    <source>
        <dbReference type="EMBL" id="SMF67627.1"/>
    </source>
</evidence>
<dbReference type="GeneID" id="95552701"/>
<organism evidence="1 2">
    <name type="scientific">Trinickia caryophylli</name>
    <name type="common">Paraburkholderia caryophylli</name>
    <dbReference type="NCBI Taxonomy" id="28094"/>
    <lineage>
        <taxon>Bacteria</taxon>
        <taxon>Pseudomonadati</taxon>
        <taxon>Pseudomonadota</taxon>
        <taxon>Betaproteobacteria</taxon>
        <taxon>Burkholderiales</taxon>
        <taxon>Burkholderiaceae</taxon>
        <taxon>Trinickia</taxon>
    </lineage>
</organism>
<reference evidence="2" key="1">
    <citation type="submission" date="2017-04" db="EMBL/GenBank/DDBJ databases">
        <authorList>
            <person name="Varghese N."/>
            <person name="Submissions S."/>
        </authorList>
    </citation>
    <scope>NUCLEOTIDE SEQUENCE [LARGE SCALE GENOMIC DNA]</scope>
    <source>
        <strain evidence="2">Ballard 720</strain>
    </source>
</reference>
<proteinExistence type="predicted"/>
<accession>A0A1X7GCM6</accession>
<gene>
    <name evidence="1" type="ORF">SAMN06295900_11516</name>
</gene>
<dbReference type="Proteomes" id="UP000192911">
    <property type="component" value="Unassembled WGS sequence"/>
</dbReference>
<evidence type="ECO:0000313" key="2">
    <source>
        <dbReference type="Proteomes" id="UP000192911"/>
    </source>
</evidence>
<keyword evidence="2" id="KW-1185">Reference proteome</keyword>
<dbReference type="STRING" id="28094.SAMN06295900_11516"/>
<protein>
    <submittedName>
        <fullName evidence="1">Uncharacterized protein</fullName>
    </submittedName>
</protein>
<dbReference type="EMBL" id="FXAH01000015">
    <property type="protein sequence ID" value="SMF67627.1"/>
    <property type="molecule type" value="Genomic_DNA"/>
</dbReference>
<dbReference type="RefSeq" id="WP_085229624.1">
    <property type="nucleotide sequence ID" value="NZ_BSQD01000008.1"/>
</dbReference>